<keyword evidence="3" id="KW-1185">Reference proteome</keyword>
<dbReference type="eggNOG" id="ENOG502QSKG">
    <property type="taxonomic scope" value="Eukaryota"/>
</dbReference>
<evidence type="ECO:0000256" key="1">
    <source>
        <dbReference type="SAM" id="MobiDB-lite"/>
    </source>
</evidence>
<sequence>MADQAKIDGLPAPVVQESTRVPEALEPDENPYDNSDADSAFGSDGESSTQSLASSILNYDCADGKRSRYENGRRYHAYCAGAYPLPNDEKEQERMDMQHHIYLLLLRGELHRAPLQSPVGNVLDIGTGTGIWAMDFADLYPECNVIATDLSAIQPSWIPPNVQFRIDDAEQEWDFRHKFDYIHARSMGGSIGNWERLLKQSYDNLNPGGWIEITDFETWATTDDNSLPETSPYHEYQVQLNLAAEKFGKVMNVSPRFEEFVRNAGFTSVTEEKRKTPLSPWAKDKRMKALGQYMNIQMMESIEPYSLALFTRVLRWDNAKIQALLAGVREDLRNLNYHMYSVVHTVYGQKPPAQEKPEKAEATS</sequence>
<dbReference type="Pfam" id="PF13489">
    <property type="entry name" value="Methyltransf_23"/>
    <property type="match status" value="1"/>
</dbReference>
<organism evidence="2 3">
    <name type="scientific">Arthroderma otae (strain ATCC MYA-4605 / CBS 113480)</name>
    <name type="common">Microsporum canis</name>
    <dbReference type="NCBI Taxonomy" id="554155"/>
    <lineage>
        <taxon>Eukaryota</taxon>
        <taxon>Fungi</taxon>
        <taxon>Dikarya</taxon>
        <taxon>Ascomycota</taxon>
        <taxon>Pezizomycotina</taxon>
        <taxon>Eurotiomycetes</taxon>
        <taxon>Eurotiomycetidae</taxon>
        <taxon>Onygenales</taxon>
        <taxon>Arthrodermataceae</taxon>
        <taxon>Microsporum</taxon>
    </lineage>
</organism>
<dbReference type="GO" id="GO:0008168">
    <property type="term" value="F:methyltransferase activity"/>
    <property type="evidence" value="ECO:0007669"/>
    <property type="project" value="TreeGrafter"/>
</dbReference>
<dbReference type="OrthoDB" id="2013972at2759"/>
<gene>
    <name evidence="2" type="ORF">MCYG_05603</name>
</gene>
<evidence type="ECO:0000313" key="3">
    <source>
        <dbReference type="Proteomes" id="UP000002035"/>
    </source>
</evidence>
<evidence type="ECO:0008006" key="4">
    <source>
        <dbReference type="Google" id="ProtNLM"/>
    </source>
</evidence>
<dbReference type="GeneID" id="9224981"/>
<protein>
    <recommendedName>
        <fullName evidence="4">Methyltransferase</fullName>
    </recommendedName>
</protein>
<dbReference type="STRING" id="554155.C5FSD1"/>
<dbReference type="InterPro" id="IPR029063">
    <property type="entry name" value="SAM-dependent_MTases_sf"/>
</dbReference>
<feature type="region of interest" description="Disordered" evidence="1">
    <location>
        <begin position="1"/>
        <end position="49"/>
    </location>
</feature>
<dbReference type="OMA" id="HCVYGQK"/>
<name>C5FSD1_ARTOC</name>
<dbReference type="Gene3D" id="3.40.50.150">
    <property type="entry name" value="Vaccinia Virus protein VP39"/>
    <property type="match status" value="1"/>
</dbReference>
<dbReference type="SUPFAM" id="SSF53335">
    <property type="entry name" value="S-adenosyl-L-methionine-dependent methyltransferases"/>
    <property type="match status" value="1"/>
</dbReference>
<dbReference type="AlphaFoldDB" id="C5FSD1"/>
<dbReference type="EMBL" id="DS995705">
    <property type="protein sequence ID" value="EEQ32784.1"/>
    <property type="molecule type" value="Genomic_DNA"/>
</dbReference>
<evidence type="ECO:0000313" key="2">
    <source>
        <dbReference type="EMBL" id="EEQ32784.1"/>
    </source>
</evidence>
<dbReference type="CDD" id="cd02440">
    <property type="entry name" value="AdoMet_MTases"/>
    <property type="match status" value="1"/>
</dbReference>
<dbReference type="VEuPathDB" id="FungiDB:MCYG_05603"/>
<reference evidence="3" key="1">
    <citation type="journal article" date="2012" name="MBio">
        <title>Comparative genome analysis of Trichophyton rubrum and related dermatophytes reveals candidate genes involved in infection.</title>
        <authorList>
            <person name="Martinez D.A."/>
            <person name="Oliver B.G."/>
            <person name="Graeser Y."/>
            <person name="Goldberg J.M."/>
            <person name="Li W."/>
            <person name="Martinez-Rossi N.M."/>
            <person name="Monod M."/>
            <person name="Shelest E."/>
            <person name="Barton R.C."/>
            <person name="Birch E."/>
            <person name="Brakhage A.A."/>
            <person name="Chen Z."/>
            <person name="Gurr S.J."/>
            <person name="Heiman D."/>
            <person name="Heitman J."/>
            <person name="Kosti I."/>
            <person name="Rossi A."/>
            <person name="Saif S."/>
            <person name="Samalova M."/>
            <person name="Saunders C.W."/>
            <person name="Shea T."/>
            <person name="Summerbell R.C."/>
            <person name="Xu J."/>
            <person name="Young S."/>
            <person name="Zeng Q."/>
            <person name="Birren B.W."/>
            <person name="Cuomo C.A."/>
            <person name="White T.C."/>
        </authorList>
    </citation>
    <scope>NUCLEOTIDE SEQUENCE [LARGE SCALE GENOMIC DNA]</scope>
    <source>
        <strain evidence="3">ATCC MYA-4605 / CBS 113480</strain>
    </source>
</reference>
<dbReference type="RefSeq" id="XP_002845734.1">
    <property type="nucleotide sequence ID" value="XM_002845688.1"/>
</dbReference>
<dbReference type="PANTHER" id="PTHR43591:SF10">
    <property type="entry name" value="ABC TRANSMEMBRANE TYPE-1 DOMAIN-CONTAINING PROTEIN-RELATED"/>
    <property type="match status" value="1"/>
</dbReference>
<proteinExistence type="predicted"/>
<dbReference type="PANTHER" id="PTHR43591">
    <property type="entry name" value="METHYLTRANSFERASE"/>
    <property type="match status" value="1"/>
</dbReference>
<dbReference type="Proteomes" id="UP000002035">
    <property type="component" value="Unassembled WGS sequence"/>
</dbReference>
<accession>C5FSD1</accession>
<dbReference type="HOGENOM" id="CLU_010595_1_2_1"/>